<keyword evidence="3" id="KW-1185">Reference proteome</keyword>
<reference evidence="2 3" key="1">
    <citation type="submission" date="2023-10" db="EMBL/GenBank/DDBJ databases">
        <title>Xenorhabdus taiwanensis sp. nov., a symbiotic bacterium associated with the entomopathogenic nematode Steinernema taiwanensis.</title>
        <authorList>
            <person name="Tseng C.T."/>
            <person name="Shu H.Y."/>
            <person name="Chen M.H."/>
            <person name="Fang Y.J."/>
            <person name="Wu T.L."/>
            <person name="Lin Y.C."/>
            <person name="Huang C.J."/>
        </authorList>
    </citation>
    <scope>NUCLEOTIDE SEQUENCE [LARGE SCALE GENOMIC DNA]</scope>
    <source>
        <strain evidence="2 3">TCT-1</strain>
    </source>
</reference>
<feature type="region of interest" description="Disordered" evidence="1">
    <location>
        <begin position="56"/>
        <end position="77"/>
    </location>
</feature>
<sequence>MGDPLGLTDCPASLTREQRQARINELAEANALRRLQEMESMNPRSHFLERHGAQTSLESQLGRATNGANPTTGVQQRTPMAATRFDSHRDQLNAIQRAQIIQRQSGGAVTKATIPYGRRIGEGYSKTGPTYGTSSTATVILTPNGQTITAYPVWGR</sequence>
<protein>
    <submittedName>
        <fullName evidence="2">Uncharacterized protein</fullName>
    </submittedName>
</protein>
<evidence type="ECO:0000313" key="2">
    <source>
        <dbReference type="EMBL" id="BET95282.1"/>
    </source>
</evidence>
<name>A0ABN7BY61_9GAMM</name>
<dbReference type="EMBL" id="AP028978">
    <property type="protein sequence ID" value="BET95282.1"/>
    <property type="molecule type" value="Genomic_DNA"/>
</dbReference>
<dbReference type="Proteomes" id="UP001529514">
    <property type="component" value="Chromosome"/>
</dbReference>
<organism evidence="2 3">
    <name type="scientific">Xenorhabdus taiwanensis</name>
    <dbReference type="NCBI Taxonomy" id="3085177"/>
    <lineage>
        <taxon>Bacteria</taxon>
        <taxon>Pseudomonadati</taxon>
        <taxon>Pseudomonadota</taxon>
        <taxon>Gammaproteobacteria</taxon>
        <taxon>Enterobacterales</taxon>
        <taxon>Morganellaceae</taxon>
        <taxon>Xenorhabdus</taxon>
    </lineage>
</organism>
<accession>A0ABN7BY61</accession>
<gene>
    <name evidence="2" type="ORF">TCT1_02030</name>
</gene>
<proteinExistence type="predicted"/>
<evidence type="ECO:0000313" key="3">
    <source>
        <dbReference type="Proteomes" id="UP001529514"/>
    </source>
</evidence>
<evidence type="ECO:0000256" key="1">
    <source>
        <dbReference type="SAM" id="MobiDB-lite"/>
    </source>
</evidence>